<dbReference type="AlphaFoldDB" id="A0A2P2PEJ9"/>
<sequence>MVAGADSEDSKRSLLMEFEEEAAIFDGFTGLVGFVSRSEMKRKAKKRM</sequence>
<proteinExistence type="predicted"/>
<evidence type="ECO:0000313" key="1">
    <source>
        <dbReference type="EMBL" id="MBX53140.1"/>
    </source>
</evidence>
<reference evidence="1" key="1">
    <citation type="submission" date="2018-02" db="EMBL/GenBank/DDBJ databases">
        <title>Rhizophora mucronata_Transcriptome.</title>
        <authorList>
            <person name="Meera S.P."/>
            <person name="Sreeshan A."/>
            <person name="Augustine A."/>
        </authorList>
    </citation>
    <scope>NUCLEOTIDE SEQUENCE</scope>
    <source>
        <tissue evidence="1">Leaf</tissue>
    </source>
</reference>
<accession>A0A2P2PEJ9</accession>
<name>A0A2P2PEJ9_RHIMU</name>
<organism evidence="1">
    <name type="scientific">Rhizophora mucronata</name>
    <name type="common">Asiatic mangrove</name>
    <dbReference type="NCBI Taxonomy" id="61149"/>
    <lineage>
        <taxon>Eukaryota</taxon>
        <taxon>Viridiplantae</taxon>
        <taxon>Streptophyta</taxon>
        <taxon>Embryophyta</taxon>
        <taxon>Tracheophyta</taxon>
        <taxon>Spermatophyta</taxon>
        <taxon>Magnoliopsida</taxon>
        <taxon>eudicotyledons</taxon>
        <taxon>Gunneridae</taxon>
        <taxon>Pentapetalae</taxon>
        <taxon>rosids</taxon>
        <taxon>fabids</taxon>
        <taxon>Malpighiales</taxon>
        <taxon>Rhizophoraceae</taxon>
        <taxon>Rhizophora</taxon>
    </lineage>
</organism>
<dbReference type="EMBL" id="GGEC01072656">
    <property type="protein sequence ID" value="MBX53140.1"/>
    <property type="molecule type" value="Transcribed_RNA"/>
</dbReference>
<protein>
    <submittedName>
        <fullName evidence="1">Uncharacterized protein</fullName>
    </submittedName>
</protein>